<dbReference type="InterPro" id="IPR049453">
    <property type="entry name" value="Memb_transporter_dom"/>
</dbReference>
<feature type="transmembrane region" description="Helical" evidence="5">
    <location>
        <begin position="263"/>
        <end position="282"/>
    </location>
</feature>
<proteinExistence type="predicted"/>
<evidence type="ECO:0000259" key="6">
    <source>
        <dbReference type="Pfam" id="PF10334"/>
    </source>
</evidence>
<feature type="domain" description="Integral membrane bound transporter" evidence="7">
    <location>
        <begin position="208"/>
        <end position="337"/>
    </location>
</feature>
<keyword evidence="2 5" id="KW-0812">Transmembrane</keyword>
<dbReference type="AlphaFoldDB" id="A0A8H7BMW1"/>
<sequence>MPPKATEEQAIFWTSRKMQDVIDEFDKCPTQTYCHVLDTNSRETPGYGTLYLLFLYLFNLKEYALQVRNLLEFVDNVEQTRKNRRLWFPKMPVKKWFRSSEIDPEIGGDMGDYGQHGIDNELSLVRTLTRTETENNRDDLFNQPKYQQGKLYHRDPDVDPPTTFVQRSFYKLWRFSNWFIEPDTFFAFKTAVGVVLLAIPAFRQQDAAWYSSWRGQWAMITLVLWNFPMAGAFNFSLITRVAGSIAGGILGIVAWEISRGNPYGLAIVLLIIILYCYHVFLFSPTYKPVALMTKVTMILVALYEFQYVAEGIPYHDQVWTVAGKRVLLVVIGLVAAYVLSLIPHPLSGRVELRKRLAKTIRDIGRLYAILASKFMVTGMDFVYPTPDQVKCFHKLSLEIRRQIADGRNLLFHTDYEPPLRGRFPKESYAKILDKVEDMTDLVLGMGHAMRQINPLWRKQIAMTLSIERLDYLTCIMTTLKLLSTTLAAKMALPPYMQRPVHSRFRLAKALETKIQIGPAEIANPSFPAYSSYMLNSFTFVSELDVLLEVVEDLVGVESPEEWLRTHV</sequence>
<dbReference type="Pfam" id="PF10334">
    <property type="entry name" value="BRE4"/>
    <property type="match status" value="1"/>
</dbReference>
<dbReference type="PANTHER" id="PTHR37994">
    <property type="entry name" value="ARAE_2_N DOMAIN-CONTAINING PROTEIN-RELATED"/>
    <property type="match status" value="1"/>
</dbReference>
<keyword evidence="4 5" id="KW-0472">Membrane</keyword>
<dbReference type="GO" id="GO:0016020">
    <property type="term" value="C:membrane"/>
    <property type="evidence" value="ECO:0007669"/>
    <property type="project" value="UniProtKB-SubCell"/>
</dbReference>
<organism evidence="8 9">
    <name type="scientific">Apophysomyces ossiformis</name>
    <dbReference type="NCBI Taxonomy" id="679940"/>
    <lineage>
        <taxon>Eukaryota</taxon>
        <taxon>Fungi</taxon>
        <taxon>Fungi incertae sedis</taxon>
        <taxon>Mucoromycota</taxon>
        <taxon>Mucoromycotina</taxon>
        <taxon>Mucoromycetes</taxon>
        <taxon>Mucorales</taxon>
        <taxon>Mucorineae</taxon>
        <taxon>Mucoraceae</taxon>
        <taxon>Apophysomyces</taxon>
    </lineage>
</organism>
<gene>
    <name evidence="8" type="ORF">EC973_002420</name>
</gene>
<comment type="subcellular location">
    <subcellularLocation>
        <location evidence="1">Membrane</location>
        <topology evidence="1">Multi-pass membrane protein</topology>
    </subcellularLocation>
</comment>
<evidence type="ECO:0000256" key="4">
    <source>
        <dbReference type="ARBA" id="ARBA00023136"/>
    </source>
</evidence>
<dbReference type="Proteomes" id="UP000605846">
    <property type="component" value="Unassembled WGS sequence"/>
</dbReference>
<protein>
    <recommendedName>
        <fullName evidence="10">DUF2421 domain-containing protein</fullName>
    </recommendedName>
</protein>
<evidence type="ECO:0000256" key="3">
    <source>
        <dbReference type="ARBA" id="ARBA00022989"/>
    </source>
</evidence>
<dbReference type="PANTHER" id="PTHR37994:SF3">
    <property type="entry name" value="ER TRANSPORTER 6TM N-TERMINAL DOMAIN-CONTAINING PROTEIN"/>
    <property type="match status" value="1"/>
</dbReference>
<evidence type="ECO:0000259" key="7">
    <source>
        <dbReference type="Pfam" id="PF13515"/>
    </source>
</evidence>
<feature type="domain" description="DUF2421" evidence="6">
    <location>
        <begin position="343"/>
        <end position="505"/>
    </location>
</feature>
<dbReference type="OrthoDB" id="2274698at2759"/>
<name>A0A8H7BMW1_9FUNG</name>
<feature type="transmembrane region" description="Helical" evidence="5">
    <location>
        <begin position="184"/>
        <end position="202"/>
    </location>
</feature>
<reference evidence="8" key="1">
    <citation type="submission" date="2020-01" db="EMBL/GenBank/DDBJ databases">
        <title>Genome Sequencing of Three Apophysomyces-Like Fungal Strains Confirms a Novel Fungal Genus in the Mucoromycota with divergent Burkholderia-like Endosymbiotic Bacteria.</title>
        <authorList>
            <person name="Stajich J.E."/>
            <person name="Macias A.M."/>
            <person name="Carter-House D."/>
            <person name="Lovett B."/>
            <person name="Kasson L.R."/>
            <person name="Berry K."/>
            <person name="Grigoriev I."/>
            <person name="Chang Y."/>
            <person name="Spatafora J."/>
            <person name="Kasson M.T."/>
        </authorList>
    </citation>
    <scope>NUCLEOTIDE SEQUENCE</scope>
    <source>
        <strain evidence="8">NRRL A-21654</strain>
    </source>
</reference>
<comment type="caution">
    <text evidence="8">The sequence shown here is derived from an EMBL/GenBank/DDBJ whole genome shotgun (WGS) entry which is preliminary data.</text>
</comment>
<feature type="transmembrane region" description="Helical" evidence="5">
    <location>
        <begin position="326"/>
        <end position="346"/>
    </location>
</feature>
<dbReference type="Pfam" id="PF13515">
    <property type="entry name" value="FUSC_2"/>
    <property type="match status" value="1"/>
</dbReference>
<evidence type="ECO:0000256" key="5">
    <source>
        <dbReference type="SAM" id="Phobius"/>
    </source>
</evidence>
<accession>A0A8H7BMW1</accession>
<evidence type="ECO:0000313" key="9">
    <source>
        <dbReference type="Proteomes" id="UP000605846"/>
    </source>
</evidence>
<dbReference type="InterPro" id="IPR018820">
    <property type="entry name" value="BRE4-related_DUF2421"/>
</dbReference>
<keyword evidence="9" id="KW-1185">Reference proteome</keyword>
<evidence type="ECO:0000256" key="2">
    <source>
        <dbReference type="ARBA" id="ARBA00022692"/>
    </source>
</evidence>
<evidence type="ECO:0000313" key="8">
    <source>
        <dbReference type="EMBL" id="KAF7723004.1"/>
    </source>
</evidence>
<evidence type="ECO:0008006" key="10">
    <source>
        <dbReference type="Google" id="ProtNLM"/>
    </source>
</evidence>
<keyword evidence="3 5" id="KW-1133">Transmembrane helix</keyword>
<evidence type="ECO:0000256" key="1">
    <source>
        <dbReference type="ARBA" id="ARBA00004141"/>
    </source>
</evidence>
<dbReference type="EMBL" id="JABAYA010000167">
    <property type="protein sequence ID" value="KAF7723004.1"/>
    <property type="molecule type" value="Genomic_DNA"/>
</dbReference>